<evidence type="ECO:0000313" key="3">
    <source>
        <dbReference type="Proteomes" id="UP000076852"/>
    </source>
</evidence>
<accession>A0A160FQG5</accession>
<feature type="region of interest" description="Disordered" evidence="1">
    <location>
        <begin position="96"/>
        <end position="123"/>
    </location>
</feature>
<keyword evidence="3" id="KW-1185">Reference proteome</keyword>
<protein>
    <submittedName>
        <fullName evidence="2">Uncharacterized protein</fullName>
    </submittedName>
</protein>
<dbReference type="Proteomes" id="UP000076852">
    <property type="component" value="Chromosome 2"/>
</dbReference>
<dbReference type="STRING" id="1804984.AYM40_20860"/>
<proteinExistence type="predicted"/>
<dbReference type="AlphaFoldDB" id="A0A160FQG5"/>
<reference evidence="2 3" key="1">
    <citation type="journal article" date="2016" name="Gene">
        <title>PacBio SMRT assembly of a complex multi-replicon genome reveals chlorocatechol degradative operon in a region of genome plasticity.</title>
        <authorList>
            <person name="Ricker N."/>
            <person name="Shen S.Y."/>
            <person name="Goordial J."/>
            <person name="Jin S."/>
            <person name="Fulthorpe R.R."/>
        </authorList>
    </citation>
    <scope>NUCLEOTIDE SEQUENCE [LARGE SCALE GENOMIC DNA]</scope>
    <source>
        <strain evidence="2 3">OLGA172</strain>
    </source>
</reference>
<dbReference type="KEGG" id="buz:AYM40_20860"/>
<evidence type="ECO:0000313" key="2">
    <source>
        <dbReference type="EMBL" id="ANB74904.1"/>
    </source>
</evidence>
<feature type="compositionally biased region" description="Polar residues" evidence="1">
    <location>
        <begin position="112"/>
        <end position="123"/>
    </location>
</feature>
<gene>
    <name evidence="2" type="ORF">AYM40_20860</name>
</gene>
<evidence type="ECO:0000256" key="1">
    <source>
        <dbReference type="SAM" id="MobiDB-lite"/>
    </source>
</evidence>
<dbReference type="EMBL" id="CP014579">
    <property type="protein sequence ID" value="ANB74904.1"/>
    <property type="molecule type" value="Genomic_DNA"/>
</dbReference>
<organism evidence="2 3">
    <name type="scientific">Paraburkholderia phytofirmans OLGA172</name>
    <dbReference type="NCBI Taxonomy" id="1417228"/>
    <lineage>
        <taxon>Bacteria</taxon>
        <taxon>Pseudomonadati</taxon>
        <taxon>Pseudomonadota</taxon>
        <taxon>Betaproteobacteria</taxon>
        <taxon>Burkholderiales</taxon>
        <taxon>Burkholderiaceae</taxon>
        <taxon>Paraburkholderia</taxon>
    </lineage>
</organism>
<sequence length="123" mass="13410">MSRGKPRGLGVDQREVRLEVAAKLLGKDRAAIEQLIETGELAAVRGEEGDLTVLLADVIRLRHAWWQAVADIAIDLVAAFEDETLSAMLSELIPTQISKPRSKRKNAPPPDRQTSGTRSEAAT</sequence>
<name>A0A160FQG5_9BURK</name>